<keyword evidence="1" id="KW-0004">4Fe-4S</keyword>
<dbReference type="PANTHER" id="PTHR43177:SF3">
    <property type="entry name" value="PROTEIN NRFC HOMOLOG"/>
    <property type="match status" value="1"/>
</dbReference>
<dbReference type="Pfam" id="PF13247">
    <property type="entry name" value="Fer4_11"/>
    <property type="match status" value="1"/>
</dbReference>
<name>X1SBJ4_9ZZZZ</name>
<reference evidence="6" key="1">
    <citation type="journal article" date="2014" name="Front. Microbiol.">
        <title>High frequency of phylogenetically diverse reductive dehalogenase-homologous genes in deep subseafloor sedimentary metagenomes.</title>
        <authorList>
            <person name="Kawai M."/>
            <person name="Futagami T."/>
            <person name="Toyoda A."/>
            <person name="Takaki Y."/>
            <person name="Nishi S."/>
            <person name="Hori S."/>
            <person name="Arai W."/>
            <person name="Tsubouchi T."/>
            <person name="Morono Y."/>
            <person name="Uchiyama I."/>
            <person name="Ito T."/>
            <person name="Fujiyama A."/>
            <person name="Inagaki F."/>
            <person name="Takami H."/>
        </authorList>
    </citation>
    <scope>NUCLEOTIDE SEQUENCE</scope>
    <source>
        <strain evidence="6">Expedition CK06-06</strain>
    </source>
</reference>
<comment type="caution">
    <text evidence="6">The sequence shown here is derived from an EMBL/GenBank/DDBJ whole genome shotgun (WGS) entry which is preliminary data.</text>
</comment>
<evidence type="ECO:0000256" key="4">
    <source>
        <dbReference type="ARBA" id="ARBA00023014"/>
    </source>
</evidence>
<sequence>YALVCRKCEEPHCVNACPVEAIEQQEDKLLIRHNMKCISCKSCSYACPYGTIYPENVPLLIHNCDFCLDRRDQKDELLCVKSCPYGALSLKKGDIELDENTFLVGDNIIVHSIHWNREKA</sequence>
<dbReference type="PANTHER" id="PTHR43177">
    <property type="entry name" value="PROTEIN NRFC"/>
    <property type="match status" value="1"/>
</dbReference>
<dbReference type="InterPro" id="IPR050954">
    <property type="entry name" value="ET_IronSulfur_Cluster-Binding"/>
</dbReference>
<protein>
    <recommendedName>
        <fullName evidence="5">4Fe-4S ferredoxin-type domain-containing protein</fullName>
    </recommendedName>
</protein>
<evidence type="ECO:0000313" key="6">
    <source>
        <dbReference type="EMBL" id="GAI72810.1"/>
    </source>
</evidence>
<dbReference type="InterPro" id="IPR017900">
    <property type="entry name" value="4Fe4S_Fe_S_CS"/>
</dbReference>
<keyword evidence="2" id="KW-0479">Metal-binding</keyword>
<evidence type="ECO:0000256" key="3">
    <source>
        <dbReference type="ARBA" id="ARBA00023004"/>
    </source>
</evidence>
<proteinExistence type="predicted"/>
<gene>
    <name evidence="6" type="ORF">S12H4_04394</name>
</gene>
<feature type="non-terminal residue" evidence="6">
    <location>
        <position position="1"/>
    </location>
</feature>
<dbReference type="CDD" id="cd04410">
    <property type="entry name" value="DMSOR_beta-like"/>
    <property type="match status" value="1"/>
</dbReference>
<evidence type="ECO:0000256" key="2">
    <source>
        <dbReference type="ARBA" id="ARBA00022723"/>
    </source>
</evidence>
<feature type="domain" description="4Fe-4S ferredoxin-type" evidence="5">
    <location>
        <begin position="27"/>
        <end position="57"/>
    </location>
</feature>
<dbReference type="Gene3D" id="3.30.70.20">
    <property type="match status" value="1"/>
</dbReference>
<keyword evidence="3" id="KW-0408">Iron</keyword>
<organism evidence="6">
    <name type="scientific">marine sediment metagenome</name>
    <dbReference type="NCBI Taxonomy" id="412755"/>
    <lineage>
        <taxon>unclassified sequences</taxon>
        <taxon>metagenomes</taxon>
        <taxon>ecological metagenomes</taxon>
    </lineage>
</organism>
<dbReference type="SUPFAM" id="SSF54862">
    <property type="entry name" value="4Fe-4S ferredoxins"/>
    <property type="match status" value="1"/>
</dbReference>
<dbReference type="GO" id="GO:0051539">
    <property type="term" value="F:4 iron, 4 sulfur cluster binding"/>
    <property type="evidence" value="ECO:0007669"/>
    <property type="project" value="UniProtKB-KW"/>
</dbReference>
<evidence type="ECO:0000256" key="1">
    <source>
        <dbReference type="ARBA" id="ARBA00022485"/>
    </source>
</evidence>
<dbReference type="AlphaFoldDB" id="X1SBJ4"/>
<evidence type="ECO:0000259" key="5">
    <source>
        <dbReference type="PROSITE" id="PS51379"/>
    </source>
</evidence>
<keyword evidence="4" id="KW-0411">Iron-sulfur</keyword>
<dbReference type="EMBL" id="BARW01001349">
    <property type="protein sequence ID" value="GAI72810.1"/>
    <property type="molecule type" value="Genomic_DNA"/>
</dbReference>
<dbReference type="PROSITE" id="PS51379">
    <property type="entry name" value="4FE4S_FER_2"/>
    <property type="match status" value="1"/>
</dbReference>
<dbReference type="InterPro" id="IPR017896">
    <property type="entry name" value="4Fe4S_Fe-S-bd"/>
</dbReference>
<dbReference type="PROSITE" id="PS00198">
    <property type="entry name" value="4FE4S_FER_1"/>
    <property type="match status" value="1"/>
</dbReference>
<dbReference type="GO" id="GO:0046872">
    <property type="term" value="F:metal ion binding"/>
    <property type="evidence" value="ECO:0007669"/>
    <property type="project" value="UniProtKB-KW"/>
</dbReference>
<accession>X1SBJ4</accession>